<name>A0ABT3TCI3_9GAMM</name>
<dbReference type="PANTHER" id="PTHR42877:SF4">
    <property type="entry name" value="FAD_NAD(P)-BINDING DOMAIN-CONTAINING PROTEIN-RELATED"/>
    <property type="match status" value="1"/>
</dbReference>
<dbReference type="InterPro" id="IPR020946">
    <property type="entry name" value="Flavin_mOase-like"/>
</dbReference>
<dbReference type="Gene3D" id="3.50.50.60">
    <property type="entry name" value="FAD/NAD(P)-binding domain"/>
    <property type="match status" value="3"/>
</dbReference>
<organism evidence="4 5">
    <name type="scientific">Candidatus Litorirhabdus singularis</name>
    <dbReference type="NCBI Taxonomy" id="2518993"/>
    <lineage>
        <taxon>Bacteria</taxon>
        <taxon>Pseudomonadati</taxon>
        <taxon>Pseudomonadota</taxon>
        <taxon>Gammaproteobacteria</taxon>
        <taxon>Cellvibrionales</taxon>
        <taxon>Halieaceae</taxon>
        <taxon>Candidatus Litorirhabdus</taxon>
    </lineage>
</organism>
<gene>
    <name evidence="4" type="ORF">EYC98_02350</name>
</gene>
<evidence type="ECO:0000313" key="5">
    <source>
        <dbReference type="Proteomes" id="UP001143362"/>
    </source>
</evidence>
<accession>A0ABT3TCI3</accession>
<dbReference type="SUPFAM" id="SSF51905">
    <property type="entry name" value="FAD/NAD(P)-binding domain"/>
    <property type="match status" value="1"/>
</dbReference>
<sequence length="653" mass="72643">MEVGTVGEIDKLTREQLTAALAAADLRVLLMVMYHLSGEERWLQEPYRPRRDVRLIADEDAGFSPQLQQEVRAAALELLTAAAISPAISRPDETLLQRMMSVCLGEEVPAEYAPMMLEQMGFEPLLRELPPLRTPLTGELLPVIIVGAGVSGIALGKFLLEAGIEFQILDKNTEVGGTWWENVYPGCGVDTPNHAYSYSFGPRFAWSSFFSPRADIQDYLQLTAQNNGLYPHIRFSSTIEGAVWEESEQCWHVTVSGQQGRETLRARALVSAVGQLNLPALPSIEGLEDFDGPLFHSSRWPAGLELSGKRVAVVGTGASAMQIVPTIAGEVEHLTIFQRTPQWARPIPRYHESINEAARTLLDHVPFYAAWLRFTMFWRYGDGLLPYLRKDPQWSHPQRSMNRINDRHREEMLAHIEQKLAGRSDLLDKCVPDYPPYGKRILLDNGWFDTLLESNVTLQTDPISAVHPRGIATAAGGVEKFDVVILATGFQVGKMAARLNITGRDSRQLAAEWAHDNPTAHLGITVAGFPNLFCMMGPSTGLGHGGSAMFQAEVQARYIVDCLLTLFNSNAGSMEVLADVQADFVARVDAEHEQLIWSHPKLQSYYRNAGGRVFSLLPWRIVDYWQMTRHLQLDDFEWSGAAQLNLTGVAAGE</sequence>
<comment type="caution">
    <text evidence="4">The sequence shown here is derived from an EMBL/GenBank/DDBJ whole genome shotgun (WGS) entry which is preliminary data.</text>
</comment>
<keyword evidence="2" id="KW-0274">FAD</keyword>
<dbReference type="InterPro" id="IPR036188">
    <property type="entry name" value="FAD/NAD-bd_sf"/>
</dbReference>
<dbReference type="PANTHER" id="PTHR42877">
    <property type="entry name" value="L-ORNITHINE N(5)-MONOOXYGENASE-RELATED"/>
    <property type="match status" value="1"/>
</dbReference>
<protein>
    <submittedName>
        <fullName evidence="4">NAD(P)/FAD-dependent oxidoreductase</fullName>
    </submittedName>
</protein>
<dbReference type="Pfam" id="PF00743">
    <property type="entry name" value="FMO-like"/>
    <property type="match status" value="1"/>
</dbReference>
<evidence type="ECO:0000256" key="1">
    <source>
        <dbReference type="ARBA" id="ARBA00022630"/>
    </source>
</evidence>
<dbReference type="EMBL" id="SHNN01000001">
    <property type="protein sequence ID" value="MCX2979699.1"/>
    <property type="molecule type" value="Genomic_DNA"/>
</dbReference>
<keyword evidence="5" id="KW-1185">Reference proteome</keyword>
<reference evidence="4" key="1">
    <citation type="submission" date="2019-02" db="EMBL/GenBank/DDBJ databases">
        <authorList>
            <person name="Li S.-H."/>
        </authorList>
    </citation>
    <scope>NUCLEOTIDE SEQUENCE</scope>
    <source>
        <strain evidence="4">IMCC14734</strain>
    </source>
</reference>
<evidence type="ECO:0000313" key="4">
    <source>
        <dbReference type="EMBL" id="MCX2979699.1"/>
    </source>
</evidence>
<dbReference type="InterPro" id="IPR051209">
    <property type="entry name" value="FAD-bind_Monooxygenase_sf"/>
</dbReference>
<keyword evidence="1" id="KW-0285">Flavoprotein</keyword>
<keyword evidence="3" id="KW-0560">Oxidoreductase</keyword>
<dbReference type="Proteomes" id="UP001143362">
    <property type="component" value="Unassembled WGS sequence"/>
</dbReference>
<proteinExistence type="predicted"/>
<evidence type="ECO:0000256" key="2">
    <source>
        <dbReference type="ARBA" id="ARBA00022827"/>
    </source>
</evidence>
<evidence type="ECO:0000256" key="3">
    <source>
        <dbReference type="ARBA" id="ARBA00023002"/>
    </source>
</evidence>